<gene>
    <name evidence="2" type="ORF">GGR16_000717</name>
</gene>
<protein>
    <recommendedName>
        <fullName evidence="1">Zorya protein ZorC EH domain-containing protein</fullName>
    </recommendedName>
</protein>
<evidence type="ECO:0000313" key="3">
    <source>
        <dbReference type="Proteomes" id="UP000577362"/>
    </source>
</evidence>
<evidence type="ECO:0000259" key="1">
    <source>
        <dbReference type="Pfam" id="PF15611"/>
    </source>
</evidence>
<reference evidence="2 3" key="1">
    <citation type="submission" date="2020-08" db="EMBL/GenBank/DDBJ databases">
        <title>Genomic Encyclopedia of Type Strains, Phase IV (KMG-IV): sequencing the most valuable type-strain genomes for metagenomic binning, comparative biology and taxonomic classification.</title>
        <authorList>
            <person name="Goeker M."/>
        </authorList>
    </citation>
    <scope>NUCLEOTIDE SEQUENCE [LARGE SCALE GENOMIC DNA]</scope>
    <source>
        <strain evidence="2 3">DSM 103737</strain>
    </source>
</reference>
<accession>A0A840BQH3</accession>
<dbReference type="RefSeq" id="WP_019404567.1">
    <property type="nucleotide sequence ID" value="NZ_JACIEN010000001.1"/>
</dbReference>
<sequence length="432" mass="48739">MLRAARRLPAMIGDEPSAKDYDEVSGDLARRLARGERLTGRQARDGAWCLWTTRTQLAADAATLSPFLEQMRSLRHKGASRALALSYLISFHPDRPGLRAVAGALRDLASAMGKPFDDLNKRFHIFDVDEGPRRVGDTALAERKSPRQVLEENGLLMELVLGGGYVEPCARRVLERAVEDRRLQPGDRLEFIETISVKSGTRQLNFAAHKGLVANALLLPSRDRPPEKAVKDQILNFLISLEGLGDPRTRPGNWVNAPDARDVAMLWLTEQALRQFLDVVEAVNPNENWKYRRRFWETMYGNGIIREAWVVLDGQGAAEAHRKFGRNSPFGRFRGGVQSGHAVLLLRIGRGVCAEWSYSGQCRFWDDAERAGAPKLYQREYDTEFLKNGRQYAPVLEIRHSSHTGPNAWQHKAAEQIKMMTGERLSARDYML</sequence>
<dbReference type="InterPro" id="IPR028943">
    <property type="entry name" value="ZorC_EH_Signature_dom"/>
</dbReference>
<dbReference type="AlphaFoldDB" id="A0A840BQH3"/>
<dbReference type="Proteomes" id="UP000577362">
    <property type="component" value="Unassembled WGS sequence"/>
</dbReference>
<organism evidence="2 3">
    <name type="scientific">Chelatococcus caeni</name>
    <dbReference type="NCBI Taxonomy" id="1348468"/>
    <lineage>
        <taxon>Bacteria</taxon>
        <taxon>Pseudomonadati</taxon>
        <taxon>Pseudomonadota</taxon>
        <taxon>Alphaproteobacteria</taxon>
        <taxon>Hyphomicrobiales</taxon>
        <taxon>Chelatococcaceae</taxon>
        <taxon>Chelatococcus</taxon>
    </lineage>
</organism>
<dbReference type="EMBL" id="JACIEN010000001">
    <property type="protein sequence ID" value="MBB4015711.1"/>
    <property type="molecule type" value="Genomic_DNA"/>
</dbReference>
<evidence type="ECO:0000313" key="2">
    <source>
        <dbReference type="EMBL" id="MBB4015711.1"/>
    </source>
</evidence>
<proteinExistence type="predicted"/>
<keyword evidence="3" id="KW-1185">Reference proteome</keyword>
<comment type="caution">
    <text evidence="2">The sequence shown here is derived from an EMBL/GenBank/DDBJ whole genome shotgun (WGS) entry which is preliminary data.</text>
</comment>
<feature type="domain" description="Zorya protein ZorC EH" evidence="1">
    <location>
        <begin position="41"/>
        <end position="415"/>
    </location>
</feature>
<name>A0A840BQH3_9HYPH</name>
<dbReference type="Pfam" id="PF15611">
    <property type="entry name" value="EH_Signature"/>
    <property type="match status" value="1"/>
</dbReference>